<keyword evidence="1" id="KW-0812">Transmembrane</keyword>
<keyword evidence="1" id="KW-1133">Transmembrane helix</keyword>
<dbReference type="Proteomes" id="UP000469292">
    <property type="component" value="Unassembled WGS sequence"/>
</dbReference>
<feature type="transmembrane region" description="Helical" evidence="1">
    <location>
        <begin position="32"/>
        <end position="49"/>
    </location>
</feature>
<protein>
    <submittedName>
        <fullName evidence="2">Uncharacterized protein</fullName>
    </submittedName>
</protein>
<evidence type="ECO:0000313" key="3">
    <source>
        <dbReference type="Proteomes" id="UP000469292"/>
    </source>
</evidence>
<evidence type="ECO:0000313" key="2">
    <source>
        <dbReference type="EMBL" id="NEG69122.1"/>
    </source>
</evidence>
<organism evidence="2 3">
    <name type="scientific">Bifidobacterium choloepi</name>
    <dbReference type="NCBI Taxonomy" id="2614131"/>
    <lineage>
        <taxon>Bacteria</taxon>
        <taxon>Bacillati</taxon>
        <taxon>Actinomycetota</taxon>
        <taxon>Actinomycetes</taxon>
        <taxon>Bifidobacteriales</taxon>
        <taxon>Bifidobacteriaceae</taxon>
        <taxon>Bifidobacterium</taxon>
    </lineage>
</organism>
<accession>A0A6I5NJS8</accession>
<dbReference type="RefSeq" id="WP_163226727.1">
    <property type="nucleotide sequence ID" value="NZ_VYSG01000001.1"/>
</dbReference>
<comment type="caution">
    <text evidence="2">The sequence shown here is derived from an EMBL/GenBank/DDBJ whole genome shotgun (WGS) entry which is preliminary data.</text>
</comment>
<dbReference type="AlphaFoldDB" id="A0A6I5NJS8"/>
<dbReference type="EMBL" id="VYSG01000001">
    <property type="protein sequence ID" value="NEG69122.1"/>
    <property type="molecule type" value="Genomic_DNA"/>
</dbReference>
<name>A0A6I5NJS8_9BIFI</name>
<evidence type="ECO:0000256" key="1">
    <source>
        <dbReference type="SAM" id="Phobius"/>
    </source>
</evidence>
<keyword evidence="3" id="KW-1185">Reference proteome</keyword>
<reference evidence="2 3" key="1">
    <citation type="submission" date="2019-09" db="EMBL/GenBank/DDBJ databases">
        <title>Phylogenetic characterization of a novel taxon of the genus Bifidobacterium: Bifidobacterium choloepi sp. nov.</title>
        <authorList>
            <person name="Modesto M."/>
            <person name="Satti M."/>
        </authorList>
    </citation>
    <scope>NUCLEOTIDE SEQUENCE [LARGE SCALE GENOMIC DNA]</scope>
    <source>
        <strain evidence="2 3">BRDM6</strain>
    </source>
</reference>
<keyword evidence="1" id="KW-0472">Membrane</keyword>
<gene>
    <name evidence="2" type="ORF">F6S87_00465</name>
</gene>
<sequence length="61" mass="6660">MKNVKKKWFIVVAVVLVVIALALKIAGFSPWVCAPLILVAAIVGVIGIFREEPEEKEQPGM</sequence>
<proteinExistence type="predicted"/>